<gene>
    <name evidence="3" type="ORF">EW640_00505</name>
</gene>
<evidence type="ECO:0000313" key="3">
    <source>
        <dbReference type="EMBL" id="QIN27930.1"/>
    </source>
</evidence>
<keyword evidence="3" id="KW-0808">Transferase</keyword>
<name>A0A6G8KTV0_9MICO</name>
<evidence type="ECO:0000256" key="1">
    <source>
        <dbReference type="SAM" id="MobiDB-lite"/>
    </source>
</evidence>
<dbReference type="Pfam" id="PF12804">
    <property type="entry name" value="NTP_transf_3"/>
    <property type="match status" value="1"/>
</dbReference>
<evidence type="ECO:0000259" key="2">
    <source>
        <dbReference type="Pfam" id="PF12804"/>
    </source>
</evidence>
<dbReference type="AlphaFoldDB" id="A0A6G8KTV0"/>
<evidence type="ECO:0000313" key="4">
    <source>
        <dbReference type="Proteomes" id="UP000501518"/>
    </source>
</evidence>
<dbReference type="InterPro" id="IPR025877">
    <property type="entry name" value="MobA-like_NTP_Trfase"/>
</dbReference>
<dbReference type="PANTHER" id="PTHR43777">
    <property type="entry name" value="MOLYBDENUM COFACTOR CYTIDYLYLTRANSFERASE"/>
    <property type="match status" value="1"/>
</dbReference>
<feature type="compositionally biased region" description="Pro residues" evidence="1">
    <location>
        <begin position="1"/>
        <end position="10"/>
    </location>
</feature>
<dbReference type="PANTHER" id="PTHR43777:SF1">
    <property type="entry name" value="MOLYBDENUM COFACTOR CYTIDYLYLTRANSFERASE"/>
    <property type="match status" value="1"/>
</dbReference>
<dbReference type="EMBL" id="CP035810">
    <property type="protein sequence ID" value="QIN27930.1"/>
    <property type="molecule type" value="Genomic_DNA"/>
</dbReference>
<feature type="domain" description="MobA-like NTP transferase" evidence="2">
    <location>
        <begin position="50"/>
        <end position="216"/>
    </location>
</feature>
<organism evidence="3 4">
    <name type="scientific">Brevibacterium luteolum</name>
    <dbReference type="NCBI Taxonomy" id="199591"/>
    <lineage>
        <taxon>Bacteria</taxon>
        <taxon>Bacillati</taxon>
        <taxon>Actinomycetota</taxon>
        <taxon>Actinomycetes</taxon>
        <taxon>Micrococcales</taxon>
        <taxon>Brevibacteriaceae</taxon>
        <taxon>Brevibacterium</taxon>
    </lineage>
</organism>
<protein>
    <submittedName>
        <fullName evidence="3">Nucleotidyltransferase family protein</fullName>
    </submittedName>
</protein>
<dbReference type="KEGG" id="blut:EW640_00505"/>
<dbReference type="SUPFAM" id="SSF53448">
    <property type="entry name" value="Nucleotide-diphospho-sugar transferases"/>
    <property type="match status" value="1"/>
</dbReference>
<feature type="region of interest" description="Disordered" evidence="1">
    <location>
        <begin position="1"/>
        <end position="29"/>
    </location>
</feature>
<sequence length="260" mass="26491">MPPCRRPSPGEPARASRQPPPGEQPAPRLETGRLAQGGIVRHAPNSDIAGIVLAAGAGSRLGVPKGLLRTSRGQPVVARLCDQLTAAGLSEIVVVTGAAAEAVAAGVPAGARAAHAQDWQDGLSASLRAGLRAAAEASAGERIRAVVILLADVPGITAAAIEAVIAAAREQSIETSLVRAMFGERPGHPVVIGSQHWQQVIDTATGDSGAKAVFASGTVREVDCRHLCAGIDIDTPGQLQAAGLELPELLPDACAREESR</sequence>
<reference evidence="3 4" key="1">
    <citation type="submission" date="2019-02" db="EMBL/GenBank/DDBJ databases">
        <title>Complete Genome Sequence and Methylome Analysis of Brevibacterium luteolum NEB1784.</title>
        <authorList>
            <person name="Fomenkov A."/>
            <person name="Roberts R.J."/>
        </authorList>
    </citation>
    <scope>NUCLEOTIDE SEQUENCE [LARGE SCALE GENOMIC DNA]</scope>
    <source>
        <strain evidence="3 4">NEB1784</strain>
    </source>
</reference>
<dbReference type="InterPro" id="IPR029044">
    <property type="entry name" value="Nucleotide-diphossugar_trans"/>
</dbReference>
<proteinExistence type="predicted"/>
<dbReference type="Gene3D" id="3.90.550.10">
    <property type="entry name" value="Spore Coat Polysaccharide Biosynthesis Protein SpsA, Chain A"/>
    <property type="match status" value="1"/>
</dbReference>
<dbReference type="Proteomes" id="UP000501518">
    <property type="component" value="Chromosome"/>
</dbReference>
<accession>A0A6G8KTV0</accession>
<dbReference type="GO" id="GO:0016779">
    <property type="term" value="F:nucleotidyltransferase activity"/>
    <property type="evidence" value="ECO:0007669"/>
    <property type="project" value="UniProtKB-ARBA"/>
</dbReference>